<dbReference type="RefSeq" id="WP_330198129.1">
    <property type="nucleotide sequence ID" value="NZ_JAZDRP010000002.1"/>
</dbReference>
<dbReference type="Gene3D" id="1.10.287.480">
    <property type="entry name" value="helix hairpin bin"/>
    <property type="match status" value="1"/>
</dbReference>
<dbReference type="SUPFAM" id="SSF64397">
    <property type="entry name" value="Hsp33 domain"/>
    <property type="match status" value="1"/>
</dbReference>
<keyword evidence="7" id="KW-1185">Reference proteome</keyword>
<evidence type="ECO:0000256" key="5">
    <source>
        <dbReference type="ARBA" id="ARBA00023284"/>
    </source>
</evidence>
<dbReference type="SUPFAM" id="SSF118352">
    <property type="entry name" value="HSP33 redox switch-like"/>
    <property type="match status" value="1"/>
</dbReference>
<dbReference type="Gene3D" id="3.90.1280.10">
    <property type="entry name" value="HSP33 redox switch-like"/>
    <property type="match status" value="1"/>
</dbReference>
<dbReference type="InterPro" id="IPR016153">
    <property type="entry name" value="Heat_shock_Hsp33_N"/>
</dbReference>
<keyword evidence="4" id="KW-0143">Chaperone</keyword>
<comment type="caution">
    <text evidence="6">The sequence shown here is derived from an EMBL/GenBank/DDBJ whole genome shotgun (WGS) entry which is preliminary data.</text>
</comment>
<keyword evidence="3" id="KW-1015">Disulfide bond</keyword>
<accession>A0ABU7LPB8</accession>
<dbReference type="Proteomes" id="UP001354971">
    <property type="component" value="Unassembled WGS sequence"/>
</dbReference>
<keyword evidence="5" id="KW-0676">Redox-active center</keyword>
<dbReference type="Gene3D" id="3.55.30.10">
    <property type="entry name" value="Hsp33 domain"/>
    <property type="match status" value="1"/>
</dbReference>
<evidence type="ECO:0000256" key="2">
    <source>
        <dbReference type="ARBA" id="ARBA00022833"/>
    </source>
</evidence>
<name>A0ABU7LPB8_9PROT</name>
<dbReference type="CDD" id="cd00498">
    <property type="entry name" value="Hsp33"/>
    <property type="match status" value="1"/>
</dbReference>
<evidence type="ECO:0000256" key="3">
    <source>
        <dbReference type="ARBA" id="ARBA00023157"/>
    </source>
</evidence>
<dbReference type="Pfam" id="PF01430">
    <property type="entry name" value="HSP33"/>
    <property type="match status" value="1"/>
</dbReference>
<organism evidence="6 7">
    <name type="scientific">Hyphobacterium lacteum</name>
    <dbReference type="NCBI Taxonomy" id="3116575"/>
    <lineage>
        <taxon>Bacteria</taxon>
        <taxon>Pseudomonadati</taxon>
        <taxon>Pseudomonadota</taxon>
        <taxon>Alphaproteobacteria</taxon>
        <taxon>Maricaulales</taxon>
        <taxon>Maricaulaceae</taxon>
        <taxon>Hyphobacterium</taxon>
    </lineage>
</organism>
<proteinExistence type="predicted"/>
<evidence type="ECO:0000313" key="6">
    <source>
        <dbReference type="EMBL" id="MEE2525466.1"/>
    </source>
</evidence>
<dbReference type="InterPro" id="IPR016154">
    <property type="entry name" value="Heat_shock_Hsp33_C"/>
</dbReference>
<dbReference type="InterPro" id="IPR023212">
    <property type="entry name" value="Hsp33_helix_hairpin_bin_dom_sf"/>
</dbReference>
<keyword evidence="2" id="KW-0862">Zinc</keyword>
<dbReference type="NCBIfam" id="NF002386">
    <property type="entry name" value="PRK01402.1"/>
    <property type="match status" value="1"/>
</dbReference>
<dbReference type="InterPro" id="IPR000397">
    <property type="entry name" value="Heat_shock_Hsp33"/>
</dbReference>
<dbReference type="PANTHER" id="PTHR30111:SF1">
    <property type="entry name" value="33 KDA CHAPERONIN"/>
    <property type="match status" value="1"/>
</dbReference>
<evidence type="ECO:0000256" key="1">
    <source>
        <dbReference type="ARBA" id="ARBA00022490"/>
    </source>
</evidence>
<sequence>MTDPLGEADDIVAVFQVDGYSARGRMARMGAVLEDIVSAHDHPVAVRRLTGEAVLLAALIGDSLKFDGRLIIQANGDGPVSFVVAEWNSGGAVRGFAQYDGSAVAEDAGVPGLLGKGAFAMTIDPGEGMERYQGVVALEGETLARCAERYFEQSEQTPTRIKLAVGQDMQAGGGSVWRGGGAVLQQIAADETRGDPKEDWDHCRALFETIKDDELIDPDISAATLIYRLFHEDGAHLFEPRQLRKHCPCTRERLVRVLASFSDDDQSEMEKDGKIGMTCEYCNKLFEFTPEDIANVDRS</sequence>
<dbReference type="PIRSF" id="PIRSF005261">
    <property type="entry name" value="Heat_shock_Hsp33"/>
    <property type="match status" value="1"/>
</dbReference>
<dbReference type="EMBL" id="JAZDRP010000002">
    <property type="protein sequence ID" value="MEE2525466.1"/>
    <property type="molecule type" value="Genomic_DNA"/>
</dbReference>
<dbReference type="PANTHER" id="PTHR30111">
    <property type="entry name" value="33 KDA CHAPERONIN"/>
    <property type="match status" value="1"/>
</dbReference>
<reference evidence="6 7" key="1">
    <citation type="submission" date="2024-01" db="EMBL/GenBank/DDBJ databases">
        <title>Hyphobacterium bacterium isolated from marine sediment.</title>
        <authorList>
            <person name="Zhao S."/>
        </authorList>
    </citation>
    <scope>NUCLEOTIDE SEQUENCE [LARGE SCALE GENOMIC DNA]</scope>
    <source>
        <strain evidence="7">HN65</strain>
    </source>
</reference>
<keyword evidence="1" id="KW-0963">Cytoplasm</keyword>
<evidence type="ECO:0000313" key="7">
    <source>
        <dbReference type="Proteomes" id="UP001354971"/>
    </source>
</evidence>
<protein>
    <submittedName>
        <fullName evidence="6">Hsp33 family molecular chaperone</fullName>
    </submittedName>
</protein>
<evidence type="ECO:0000256" key="4">
    <source>
        <dbReference type="ARBA" id="ARBA00023186"/>
    </source>
</evidence>
<gene>
    <name evidence="6" type="ORF">V0U79_03735</name>
</gene>